<name>A0A1G9NB42_9PROT</name>
<proteinExistence type="predicted"/>
<dbReference type="InterPro" id="IPR009380">
    <property type="entry name" value="DUF1036"/>
</dbReference>
<reference evidence="2 3" key="1">
    <citation type="submission" date="2016-10" db="EMBL/GenBank/DDBJ databases">
        <authorList>
            <person name="de Groot N.N."/>
        </authorList>
    </citation>
    <scope>NUCLEOTIDE SEQUENCE [LARGE SCALE GENOMIC DNA]</scope>
    <source>
        <strain evidence="2 3">DSM 16077</strain>
    </source>
</reference>
<protein>
    <submittedName>
        <fullName evidence="2">Uncharacterized membrane protein</fullName>
    </submittedName>
</protein>
<keyword evidence="3" id="KW-1185">Reference proteome</keyword>
<accession>A0A1G9NB42</accession>
<dbReference type="STRING" id="144026.SAMN04488568_102279"/>
<feature type="chain" id="PRO_5011472694" evidence="1">
    <location>
        <begin position="22"/>
        <end position="331"/>
    </location>
</feature>
<evidence type="ECO:0000313" key="3">
    <source>
        <dbReference type="Proteomes" id="UP000199759"/>
    </source>
</evidence>
<feature type="signal peptide" evidence="1">
    <location>
        <begin position="1"/>
        <end position="21"/>
    </location>
</feature>
<dbReference type="EMBL" id="FNHG01000002">
    <property type="protein sequence ID" value="SDL83541.1"/>
    <property type="molecule type" value="Genomic_DNA"/>
</dbReference>
<evidence type="ECO:0000256" key="1">
    <source>
        <dbReference type="SAM" id="SignalP"/>
    </source>
</evidence>
<dbReference type="Pfam" id="PF06282">
    <property type="entry name" value="DUF1036"/>
    <property type="match status" value="2"/>
</dbReference>
<evidence type="ECO:0000313" key="2">
    <source>
        <dbReference type="EMBL" id="SDL83541.1"/>
    </source>
</evidence>
<sequence>MLMRLLILLGLSFCVTAPARAYDICNETSYIVHVATGWPVTGGVAIQGWMRLRPGACEEVAAEVELADDQPLYFYAKTSDAYLGGVREWRGNSALCVDEADFEVVANTRCASLGLATRDFIVREGSARDRTVLVGPDNFGSHAEVAGIQRLLQSAGYPITAVDGYDGRGTDRAITRFLGDAELSSRPANSALIDALESRAMTRNAQSGLTVCNQSDGDIATAIGYRAGEIWQSRGWWRLHAGECARLLAARLETVNSFFYAERLTPTARRPINGGQDAFCIAPARFLAEERTGCTERGYATANFRRIPEPVDGGVRVTIEESDFEGPRRDR</sequence>
<dbReference type="AlphaFoldDB" id="A0A1G9NB42"/>
<dbReference type="InterPro" id="IPR036366">
    <property type="entry name" value="PGBDSf"/>
</dbReference>
<dbReference type="Proteomes" id="UP000199759">
    <property type="component" value="Unassembled WGS sequence"/>
</dbReference>
<dbReference type="Gene3D" id="1.10.101.10">
    <property type="entry name" value="PGBD-like superfamily/PGBD"/>
    <property type="match status" value="1"/>
</dbReference>
<gene>
    <name evidence="2" type="ORF">SAMN04488568_102279</name>
</gene>
<keyword evidence="1" id="KW-0732">Signal</keyword>
<organism evidence="2 3">
    <name type="scientific">Maricaulis salignorans</name>
    <dbReference type="NCBI Taxonomy" id="144026"/>
    <lineage>
        <taxon>Bacteria</taxon>
        <taxon>Pseudomonadati</taxon>
        <taxon>Pseudomonadota</taxon>
        <taxon>Alphaproteobacteria</taxon>
        <taxon>Maricaulales</taxon>
        <taxon>Maricaulaceae</taxon>
        <taxon>Maricaulis</taxon>
    </lineage>
</organism>